<feature type="domain" description="F-box" evidence="1">
    <location>
        <begin position="63"/>
        <end position="107"/>
    </location>
</feature>
<evidence type="ECO:0000313" key="2">
    <source>
        <dbReference type="EMBL" id="KZV96362.1"/>
    </source>
</evidence>
<name>A0A165KHZ1_EXIGL</name>
<dbReference type="InterPro" id="IPR036047">
    <property type="entry name" value="F-box-like_dom_sf"/>
</dbReference>
<keyword evidence="3" id="KW-1185">Reference proteome</keyword>
<dbReference type="Pfam" id="PF12937">
    <property type="entry name" value="F-box-like"/>
    <property type="match status" value="1"/>
</dbReference>
<gene>
    <name evidence="2" type="ORF">EXIGLDRAFT_747709</name>
</gene>
<dbReference type="InterPro" id="IPR001810">
    <property type="entry name" value="F-box_dom"/>
</dbReference>
<dbReference type="EMBL" id="KV425944">
    <property type="protein sequence ID" value="KZV96362.1"/>
    <property type="molecule type" value="Genomic_DNA"/>
</dbReference>
<dbReference type="SUPFAM" id="SSF81383">
    <property type="entry name" value="F-box domain"/>
    <property type="match status" value="1"/>
</dbReference>
<organism evidence="2 3">
    <name type="scientific">Exidia glandulosa HHB12029</name>
    <dbReference type="NCBI Taxonomy" id="1314781"/>
    <lineage>
        <taxon>Eukaryota</taxon>
        <taxon>Fungi</taxon>
        <taxon>Dikarya</taxon>
        <taxon>Basidiomycota</taxon>
        <taxon>Agaricomycotina</taxon>
        <taxon>Agaricomycetes</taxon>
        <taxon>Auriculariales</taxon>
        <taxon>Exidiaceae</taxon>
        <taxon>Exidia</taxon>
    </lineage>
</organism>
<evidence type="ECO:0000259" key="1">
    <source>
        <dbReference type="Pfam" id="PF12937"/>
    </source>
</evidence>
<dbReference type="InParanoid" id="A0A165KHZ1"/>
<accession>A0A165KHZ1</accession>
<proteinExistence type="predicted"/>
<reference evidence="2 3" key="1">
    <citation type="journal article" date="2016" name="Mol. Biol. Evol.">
        <title>Comparative Genomics of Early-Diverging Mushroom-Forming Fungi Provides Insights into the Origins of Lignocellulose Decay Capabilities.</title>
        <authorList>
            <person name="Nagy L.G."/>
            <person name="Riley R."/>
            <person name="Tritt A."/>
            <person name="Adam C."/>
            <person name="Daum C."/>
            <person name="Floudas D."/>
            <person name="Sun H."/>
            <person name="Yadav J.S."/>
            <person name="Pangilinan J."/>
            <person name="Larsson K.H."/>
            <person name="Matsuura K."/>
            <person name="Barry K."/>
            <person name="Labutti K."/>
            <person name="Kuo R."/>
            <person name="Ohm R.A."/>
            <person name="Bhattacharya S.S."/>
            <person name="Shirouzu T."/>
            <person name="Yoshinaga Y."/>
            <person name="Martin F.M."/>
            <person name="Grigoriev I.V."/>
            <person name="Hibbett D.S."/>
        </authorList>
    </citation>
    <scope>NUCLEOTIDE SEQUENCE [LARGE SCALE GENOMIC DNA]</scope>
    <source>
        <strain evidence="2 3">HHB12029</strain>
    </source>
</reference>
<protein>
    <recommendedName>
        <fullName evidence="1">F-box domain-containing protein</fullName>
    </recommendedName>
</protein>
<dbReference type="OrthoDB" id="2692326at2759"/>
<sequence>MAHIPLANQRALRQAVMDICSDILLATTEQAGAEDVSKALIHLVHSAVLESCRLRNDSMAVTSRLPPELLIAVFTLLPLSGRIVTSHVCHTWRRVSLEQPALLWSDISGCHEPWMLDLALQHSKDIPASIRNLHIGGANVGPTVGFILQRHMRRIRVLHLVLDAFVMNDDPEADLYVSHMLSQALEEPAPCLEAFSAVDTDGGGWLDFRCINLFRGGAPRLHSLSILGLGESYGLPDLSTPVFNKLRRLQLGGAEDITMSSTQIASALQYLPLLQFLGVEFSNYRDLPTTHPPGIVFPPKELTHIVISSCGDAPTSLIRMFCPDGLPRVDVLFRLGQPSLECISSALYVLSHEASQMDIVYREDQFTHSGLFVRTVAVDGTSRSYRHLVMRLLPAIVGHSFRPIECLRINAALLNRISETLSFPSVETLTVVLDEPLAPSAHAILCEDLRRVHIIATPKVIADGSPSAHVHALVERNIRYSDKLAAMQLNWEWGSDIDIKELAEQVVIDLAEDPYLEWVDVNPLQWE</sequence>
<dbReference type="Gene3D" id="1.20.1280.50">
    <property type="match status" value="1"/>
</dbReference>
<evidence type="ECO:0000313" key="3">
    <source>
        <dbReference type="Proteomes" id="UP000077266"/>
    </source>
</evidence>
<dbReference type="STRING" id="1314781.A0A165KHZ1"/>
<dbReference type="AlphaFoldDB" id="A0A165KHZ1"/>
<dbReference type="Proteomes" id="UP000077266">
    <property type="component" value="Unassembled WGS sequence"/>
</dbReference>